<keyword evidence="9 14" id="KW-0378">Hydrolase</keyword>
<feature type="transmembrane region" description="Helical" evidence="15">
    <location>
        <begin position="524"/>
        <end position="546"/>
    </location>
</feature>
<dbReference type="InterPro" id="IPR029058">
    <property type="entry name" value="AB_hydrolase_fold"/>
</dbReference>
<dbReference type="GeneID" id="11471368"/>
<dbReference type="STRING" id="931890.G8JN00"/>
<keyword evidence="10 15" id="KW-1133">Transmembrane helix</keyword>
<evidence type="ECO:0000256" key="3">
    <source>
        <dbReference type="ARBA" id="ARBA00009431"/>
    </source>
</evidence>
<evidence type="ECO:0000256" key="1">
    <source>
        <dbReference type="ARBA" id="ARBA00001003"/>
    </source>
</evidence>
<keyword evidence="13" id="KW-0325">Glycoprotein</keyword>
<dbReference type="HOGENOM" id="CLU_008523_11_2_1"/>
<comment type="subcellular location">
    <subcellularLocation>
        <location evidence="2">Golgi apparatus</location>
        <location evidence="2">trans-Golgi network membrane</location>
        <topology evidence="2">Single-pass type I membrane protein</topology>
    </subcellularLocation>
</comment>
<keyword evidence="4 14" id="KW-0121">Carboxypeptidase</keyword>
<keyword evidence="12 15" id="KW-0472">Membrane</keyword>
<dbReference type="KEGG" id="erc:Ecym_1217"/>
<dbReference type="PROSITE" id="PS00560">
    <property type="entry name" value="CARBOXYPEPT_SER_HIS"/>
    <property type="match status" value="1"/>
</dbReference>
<comment type="similarity">
    <text evidence="3 14">Belongs to the peptidase S10 family.</text>
</comment>
<dbReference type="GO" id="GO:0006508">
    <property type="term" value="P:proteolysis"/>
    <property type="evidence" value="ECO:0007669"/>
    <property type="project" value="UniProtKB-KW"/>
</dbReference>
<evidence type="ECO:0000256" key="11">
    <source>
        <dbReference type="ARBA" id="ARBA00023034"/>
    </source>
</evidence>
<evidence type="ECO:0000256" key="15">
    <source>
        <dbReference type="SAM" id="Phobius"/>
    </source>
</evidence>
<evidence type="ECO:0000256" key="6">
    <source>
        <dbReference type="ARBA" id="ARBA00022692"/>
    </source>
</evidence>
<dbReference type="InParanoid" id="G8JN00"/>
<dbReference type="PANTHER" id="PTHR11802:SF190">
    <property type="entry name" value="PHEROMONE-PROCESSING CARBOXYPEPTIDASE KEX1"/>
    <property type="match status" value="1"/>
</dbReference>
<dbReference type="EMBL" id="CP002497">
    <property type="protein sequence ID" value="AET37464.1"/>
    <property type="molecule type" value="Genomic_DNA"/>
</dbReference>
<evidence type="ECO:0000256" key="9">
    <source>
        <dbReference type="ARBA" id="ARBA00022801"/>
    </source>
</evidence>
<dbReference type="PROSITE" id="PS00131">
    <property type="entry name" value="CARBOXYPEPT_SER_SER"/>
    <property type="match status" value="1"/>
</dbReference>
<dbReference type="InterPro" id="IPR018202">
    <property type="entry name" value="Ser_caboxypep_ser_AS"/>
</dbReference>
<evidence type="ECO:0000256" key="14">
    <source>
        <dbReference type="RuleBase" id="RU361156"/>
    </source>
</evidence>
<dbReference type="OrthoDB" id="443318at2759"/>
<keyword evidence="11" id="KW-0333">Golgi apparatus</keyword>
<evidence type="ECO:0000256" key="4">
    <source>
        <dbReference type="ARBA" id="ARBA00022645"/>
    </source>
</evidence>
<dbReference type="PANTHER" id="PTHR11802">
    <property type="entry name" value="SERINE PROTEASE FAMILY S10 SERINE CARBOXYPEPTIDASE"/>
    <property type="match status" value="1"/>
</dbReference>
<evidence type="ECO:0000256" key="5">
    <source>
        <dbReference type="ARBA" id="ARBA00022670"/>
    </source>
</evidence>
<accession>G8JN00</accession>
<keyword evidence="6 15" id="KW-0812">Transmembrane</keyword>
<dbReference type="eggNOG" id="KOG1282">
    <property type="taxonomic scope" value="Eukaryota"/>
</dbReference>
<evidence type="ECO:0000256" key="13">
    <source>
        <dbReference type="ARBA" id="ARBA00023180"/>
    </source>
</evidence>
<dbReference type="Gene3D" id="3.40.50.1820">
    <property type="entry name" value="alpha/beta hydrolase"/>
    <property type="match status" value="1"/>
</dbReference>
<protein>
    <recommendedName>
        <fullName evidence="14">Carboxypeptidase</fullName>
        <ecNumber evidence="14">3.4.16.-</ecNumber>
    </recommendedName>
</protein>
<keyword evidence="5 14" id="KW-0645">Protease</keyword>
<reference evidence="17" key="1">
    <citation type="journal article" date="2012" name="G3 (Bethesda)">
        <title>Pichia sorbitophila, an interspecies yeast hybrid reveals early steps of genome resolution following polyploidization.</title>
        <authorList>
            <person name="Leh Louis V."/>
            <person name="Despons L."/>
            <person name="Friedrich A."/>
            <person name="Martin T."/>
            <person name="Durrens P."/>
            <person name="Casaregola S."/>
            <person name="Neuveglise C."/>
            <person name="Fairhead C."/>
            <person name="Marck C."/>
            <person name="Cruz J.A."/>
            <person name="Straub M.L."/>
            <person name="Kugler V."/>
            <person name="Sacerdot C."/>
            <person name="Uzunov Z."/>
            <person name="Thierry A."/>
            <person name="Weiss S."/>
            <person name="Bleykasten C."/>
            <person name="De Montigny J."/>
            <person name="Jacques N."/>
            <person name="Jung P."/>
            <person name="Lemaire M."/>
            <person name="Mallet S."/>
            <person name="Morel G."/>
            <person name="Richard G.F."/>
            <person name="Sarkar A."/>
            <person name="Savel G."/>
            <person name="Schacherer J."/>
            <person name="Seret M.L."/>
            <person name="Talla E."/>
            <person name="Samson G."/>
            <person name="Jubin C."/>
            <person name="Poulain J."/>
            <person name="Vacherie B."/>
            <person name="Barbe V."/>
            <person name="Pelletier E."/>
            <person name="Sherman D.J."/>
            <person name="Westhof E."/>
            <person name="Weissenbach J."/>
            <person name="Baret P.V."/>
            <person name="Wincker P."/>
            <person name="Gaillardin C."/>
            <person name="Dujon B."/>
            <person name="Souciet J.L."/>
        </authorList>
    </citation>
    <scope>NUCLEOTIDE SEQUENCE [LARGE SCALE GENOMIC DNA]</scope>
    <source>
        <strain evidence="17">CBS 270.75 / DBVPG 7215 / KCTC 17166 / NRRL Y-17582</strain>
    </source>
</reference>
<dbReference type="GO" id="GO:0005802">
    <property type="term" value="C:trans-Golgi network"/>
    <property type="evidence" value="ECO:0007669"/>
    <property type="project" value="EnsemblFungi"/>
</dbReference>
<evidence type="ECO:0000256" key="7">
    <source>
        <dbReference type="ARBA" id="ARBA00022703"/>
    </source>
</evidence>
<keyword evidence="7" id="KW-0053">Apoptosis</keyword>
<evidence type="ECO:0000256" key="8">
    <source>
        <dbReference type="ARBA" id="ARBA00022729"/>
    </source>
</evidence>
<evidence type="ECO:0000313" key="16">
    <source>
        <dbReference type="EMBL" id="AET37464.1"/>
    </source>
</evidence>
<dbReference type="GO" id="GO:0006915">
    <property type="term" value="P:apoptotic process"/>
    <property type="evidence" value="ECO:0007669"/>
    <property type="project" value="UniProtKB-KW"/>
</dbReference>
<dbReference type="PRINTS" id="PR00724">
    <property type="entry name" value="CRBOXYPTASEC"/>
</dbReference>
<sequence>MQFRRVLVMTGVLASQTQALRSQEEYRVASELLPGVSQLNSKLVPEMHAGQLPLRGEDEDGKRLFFWRYAEEVNVKDNRSSSDTLIMWFNGGPGCSSMDGALMELGPFRIDASGKVILNEGSWHTRADLLFVDQPVGTGLSARGRNGKYDNDLLDVADDFIKFLENYYAVFPQDRNKKLILTGESYAGQYVPYFAQAILLYNKRLVNEGKVPLDLTGMMIGNGWIDPDHQSLSYLPFLMDVGLIHKEDSFFPDALKSQEACQNKINQQNGHFSNPECDQILDQLASNLRNQSAPENQRCLNFYDYRIRDSYPSCGVNWPPDLPHVTKFFNTPGVLEALNIAEGKSNTWEECSNDVYNALSNPRAVPAVDLLPGLLDAGLELILYSGDKDIICNGLGVEQLIHDLKWGGSTGFTQNVHQHSWVHEYSGSGGKQEPAGFIQTERNLTFITVYNASHMVPLDVPNVSRGLIDIYRNRAIDQLKLANASVIITQDSLEDSKVVEKARLFSAVQARNDGIFEHERHGRFTFSVICLAIFSFVGVTVYYSMFGTQVPNILRRSHENVDAGKVVTECFEDDIELGITDFSAEEYRPKNNTRGMKKNGYVSLNQP</sequence>
<dbReference type="Proteomes" id="UP000006790">
    <property type="component" value="Chromosome 1"/>
</dbReference>
<dbReference type="InterPro" id="IPR001563">
    <property type="entry name" value="Peptidase_S10"/>
</dbReference>
<dbReference type="EC" id="3.4.16.-" evidence="14"/>
<gene>
    <name evidence="16" type="ordered locus">Ecym_1217</name>
</gene>
<dbReference type="GO" id="GO:0004185">
    <property type="term" value="F:serine-type carboxypeptidase activity"/>
    <property type="evidence" value="ECO:0007669"/>
    <property type="project" value="UniProtKB-UniRule"/>
</dbReference>
<comment type="catalytic activity">
    <reaction evidence="1">
        <text>Preferential release of a C-terminal arginine or lysine residue.</text>
        <dbReference type="EC" id="3.4.16.6"/>
    </reaction>
</comment>
<keyword evidence="17" id="KW-1185">Reference proteome</keyword>
<name>G8JN00_ERECY</name>
<dbReference type="FunCoup" id="G8JN00">
    <property type="interactions" value="106"/>
</dbReference>
<evidence type="ECO:0000313" key="17">
    <source>
        <dbReference type="Proteomes" id="UP000006790"/>
    </source>
</evidence>
<dbReference type="RefSeq" id="XP_003644281.1">
    <property type="nucleotide sequence ID" value="XM_003644233.1"/>
</dbReference>
<dbReference type="OMA" id="NAHENCQ"/>
<keyword evidence="8" id="KW-0732">Signal</keyword>
<evidence type="ECO:0000256" key="2">
    <source>
        <dbReference type="ARBA" id="ARBA00004393"/>
    </source>
</evidence>
<dbReference type="InterPro" id="IPR033124">
    <property type="entry name" value="Ser_caboxypep_his_AS"/>
</dbReference>
<evidence type="ECO:0000256" key="10">
    <source>
        <dbReference type="ARBA" id="ARBA00022989"/>
    </source>
</evidence>
<dbReference type="Pfam" id="PF00450">
    <property type="entry name" value="Peptidase_S10"/>
    <property type="match status" value="1"/>
</dbReference>
<evidence type="ECO:0000256" key="12">
    <source>
        <dbReference type="ARBA" id="ARBA00023136"/>
    </source>
</evidence>
<proteinExistence type="inferred from homology"/>
<dbReference type="AlphaFoldDB" id="G8JN00"/>
<dbReference type="SUPFAM" id="SSF53474">
    <property type="entry name" value="alpha/beta-Hydrolases"/>
    <property type="match status" value="1"/>
</dbReference>
<organism evidence="16 17">
    <name type="scientific">Eremothecium cymbalariae (strain CBS 270.75 / DBVPG 7215 / KCTC 17166 / NRRL Y-17582)</name>
    <name type="common">Yeast</name>
    <dbReference type="NCBI Taxonomy" id="931890"/>
    <lineage>
        <taxon>Eukaryota</taxon>
        <taxon>Fungi</taxon>
        <taxon>Dikarya</taxon>
        <taxon>Ascomycota</taxon>
        <taxon>Saccharomycotina</taxon>
        <taxon>Saccharomycetes</taxon>
        <taxon>Saccharomycetales</taxon>
        <taxon>Saccharomycetaceae</taxon>
        <taxon>Eremothecium</taxon>
    </lineage>
</organism>